<dbReference type="Pfam" id="PF03446">
    <property type="entry name" value="NAD_binding_2"/>
    <property type="match status" value="1"/>
</dbReference>
<dbReference type="AlphaFoldDB" id="A0A381UC84"/>
<keyword evidence="2" id="KW-0520">NAD</keyword>
<dbReference type="InterPro" id="IPR013328">
    <property type="entry name" value="6PGD_dom2"/>
</dbReference>
<sequence>MGSSIATHVRKGGYPLSLFNRTEEKSKKWVRKHGGISCKSPAEAALHCDMVFLCVGKDEDVRSVLNGDDGVLQSLQKGSIVVDHTTTSATLAKEMGKVCLKKEIFFLDAPVSGGQVGAEEGKLTVMAGGDQKAFKRSKKVVDLYSKSYVRMGDIGSGQLTKMVNQICLVGLIQSLAEGIHFSKKAGLDTKKVIKVISQGAAQSWQMDNRWQTMLKDDYEHGFAVDWMRKDLGIAMEEGKRNNSKLDLVKLVDKYYSEIQKINGRFDTSSLLKRLDSA</sequence>
<evidence type="ECO:0008006" key="6">
    <source>
        <dbReference type="Google" id="ProtNLM"/>
    </source>
</evidence>
<organism evidence="5">
    <name type="scientific">marine metagenome</name>
    <dbReference type="NCBI Taxonomy" id="408172"/>
    <lineage>
        <taxon>unclassified sequences</taxon>
        <taxon>metagenomes</taxon>
        <taxon>ecological metagenomes</taxon>
    </lineage>
</organism>
<reference evidence="5" key="1">
    <citation type="submission" date="2018-05" db="EMBL/GenBank/DDBJ databases">
        <authorList>
            <person name="Lanie J.A."/>
            <person name="Ng W.-L."/>
            <person name="Kazmierczak K.M."/>
            <person name="Andrzejewski T.M."/>
            <person name="Davidsen T.M."/>
            <person name="Wayne K.J."/>
            <person name="Tettelin H."/>
            <person name="Glass J.I."/>
            <person name="Rusch D."/>
            <person name="Podicherti R."/>
            <person name="Tsui H.-C.T."/>
            <person name="Winkler M.E."/>
        </authorList>
    </citation>
    <scope>NUCLEOTIDE SEQUENCE</scope>
</reference>
<dbReference type="GO" id="GO:0051287">
    <property type="term" value="F:NAD binding"/>
    <property type="evidence" value="ECO:0007669"/>
    <property type="project" value="InterPro"/>
</dbReference>
<evidence type="ECO:0000259" key="4">
    <source>
        <dbReference type="Pfam" id="PF14833"/>
    </source>
</evidence>
<evidence type="ECO:0000313" key="5">
    <source>
        <dbReference type="EMBL" id="SVA25759.1"/>
    </source>
</evidence>
<dbReference type="InterPro" id="IPR006115">
    <property type="entry name" value="6PGDH_NADP-bd"/>
</dbReference>
<feature type="domain" description="3-hydroxyisobutyrate dehydrogenase-like NAD-binding" evidence="4">
    <location>
        <begin position="155"/>
        <end position="272"/>
    </location>
</feature>
<dbReference type="GO" id="GO:0050661">
    <property type="term" value="F:NADP binding"/>
    <property type="evidence" value="ECO:0007669"/>
    <property type="project" value="InterPro"/>
</dbReference>
<dbReference type="InterPro" id="IPR029154">
    <property type="entry name" value="HIBADH-like_NADP-bd"/>
</dbReference>
<dbReference type="SUPFAM" id="SSF51735">
    <property type="entry name" value="NAD(P)-binding Rossmann-fold domains"/>
    <property type="match status" value="1"/>
</dbReference>
<dbReference type="EMBL" id="UINC01006146">
    <property type="protein sequence ID" value="SVA25759.1"/>
    <property type="molecule type" value="Genomic_DNA"/>
</dbReference>
<evidence type="ECO:0000256" key="2">
    <source>
        <dbReference type="ARBA" id="ARBA00023027"/>
    </source>
</evidence>
<dbReference type="PANTHER" id="PTHR43060">
    <property type="entry name" value="3-HYDROXYISOBUTYRATE DEHYDROGENASE-LIKE 1, MITOCHONDRIAL-RELATED"/>
    <property type="match status" value="1"/>
</dbReference>
<protein>
    <recommendedName>
        <fullName evidence="6">6-phosphogluconate dehydrogenase NADP-binding domain-containing protein</fullName>
    </recommendedName>
</protein>
<dbReference type="InterPro" id="IPR015815">
    <property type="entry name" value="HIBADH-related"/>
</dbReference>
<dbReference type="Pfam" id="PF14833">
    <property type="entry name" value="NAD_binding_11"/>
    <property type="match status" value="1"/>
</dbReference>
<keyword evidence="1" id="KW-0560">Oxidoreductase</keyword>
<dbReference type="Gene3D" id="1.10.1040.10">
    <property type="entry name" value="N-(1-d-carboxylethyl)-l-norvaline Dehydrogenase, domain 2"/>
    <property type="match status" value="1"/>
</dbReference>
<dbReference type="InterPro" id="IPR036291">
    <property type="entry name" value="NAD(P)-bd_dom_sf"/>
</dbReference>
<dbReference type="SUPFAM" id="SSF48179">
    <property type="entry name" value="6-phosphogluconate dehydrogenase C-terminal domain-like"/>
    <property type="match status" value="1"/>
</dbReference>
<dbReference type="PANTHER" id="PTHR43060:SF15">
    <property type="entry name" value="3-HYDROXYISOBUTYRATE DEHYDROGENASE-LIKE 1, MITOCHONDRIAL-RELATED"/>
    <property type="match status" value="1"/>
</dbReference>
<proteinExistence type="predicted"/>
<dbReference type="Gene3D" id="3.40.50.720">
    <property type="entry name" value="NAD(P)-binding Rossmann-like Domain"/>
    <property type="match status" value="1"/>
</dbReference>
<name>A0A381UC84_9ZZZZ</name>
<accession>A0A381UC84</accession>
<dbReference type="GO" id="GO:0016491">
    <property type="term" value="F:oxidoreductase activity"/>
    <property type="evidence" value="ECO:0007669"/>
    <property type="project" value="UniProtKB-KW"/>
</dbReference>
<gene>
    <name evidence="5" type="ORF">METZ01_LOCUS78613</name>
</gene>
<dbReference type="InterPro" id="IPR008927">
    <property type="entry name" value="6-PGluconate_DH-like_C_sf"/>
</dbReference>
<evidence type="ECO:0000256" key="1">
    <source>
        <dbReference type="ARBA" id="ARBA00023002"/>
    </source>
</evidence>
<feature type="domain" description="6-phosphogluconate dehydrogenase NADP-binding" evidence="3">
    <location>
        <begin position="1"/>
        <end position="150"/>
    </location>
</feature>
<evidence type="ECO:0000259" key="3">
    <source>
        <dbReference type="Pfam" id="PF03446"/>
    </source>
</evidence>
<dbReference type="PIRSF" id="PIRSF000103">
    <property type="entry name" value="HIBADH"/>
    <property type="match status" value="1"/>
</dbReference>